<reference evidence="11 12" key="1">
    <citation type="submission" date="2024-08" db="EMBL/GenBank/DDBJ databases">
        <title>Gnathostoma spinigerum genome.</title>
        <authorList>
            <person name="Gonzalez-Bertolin B."/>
            <person name="Monzon S."/>
            <person name="Zaballos A."/>
            <person name="Jimenez P."/>
            <person name="Dekumyoy P."/>
            <person name="Varona S."/>
            <person name="Cuesta I."/>
            <person name="Sumanam S."/>
            <person name="Adisakwattana P."/>
            <person name="Gasser R.B."/>
            <person name="Hernandez-Gonzalez A."/>
            <person name="Young N.D."/>
            <person name="Perteguer M.J."/>
        </authorList>
    </citation>
    <scope>NUCLEOTIDE SEQUENCE [LARGE SCALE GENOMIC DNA]</scope>
    <source>
        <strain evidence="11">AL3</strain>
        <tissue evidence="11">Liver</tissue>
    </source>
</reference>
<evidence type="ECO:0000256" key="9">
    <source>
        <dbReference type="SAM" id="SignalP"/>
    </source>
</evidence>
<dbReference type="AlphaFoldDB" id="A0ABD6ED86"/>
<feature type="chain" id="PRO_5044756368" description="T-cell immunomodulatory protein TIP C2 domain-containing protein" evidence="9">
    <location>
        <begin position="16"/>
        <end position="585"/>
    </location>
</feature>
<evidence type="ECO:0000256" key="3">
    <source>
        <dbReference type="ARBA" id="ARBA00022692"/>
    </source>
</evidence>
<dbReference type="InterPro" id="IPR013517">
    <property type="entry name" value="FG-GAP"/>
</dbReference>
<dbReference type="Pfam" id="PF23122">
    <property type="entry name" value="C2_ITFG1"/>
    <property type="match status" value="1"/>
</dbReference>
<keyword evidence="12" id="KW-1185">Reference proteome</keyword>
<keyword evidence="6 8" id="KW-0472">Membrane</keyword>
<evidence type="ECO:0000256" key="7">
    <source>
        <dbReference type="ARBA" id="ARBA00023180"/>
    </source>
</evidence>
<feature type="signal peptide" evidence="9">
    <location>
        <begin position="1"/>
        <end position="15"/>
    </location>
</feature>
<evidence type="ECO:0000256" key="4">
    <source>
        <dbReference type="ARBA" id="ARBA00022729"/>
    </source>
</evidence>
<protein>
    <recommendedName>
        <fullName evidence="10">T-cell immunomodulatory protein TIP C2 domain-containing protein</fullName>
    </recommendedName>
</protein>
<gene>
    <name evidence="11" type="ORF">AB6A40_004637</name>
</gene>
<dbReference type="InterPro" id="IPR028994">
    <property type="entry name" value="Integrin_alpha_N"/>
</dbReference>
<evidence type="ECO:0000259" key="10">
    <source>
        <dbReference type="Pfam" id="PF23122"/>
    </source>
</evidence>
<comment type="similarity">
    <text evidence="2">Belongs to the TIP family.</text>
</comment>
<keyword evidence="4 9" id="KW-0732">Signal</keyword>
<keyword evidence="3 8" id="KW-0812">Transmembrane</keyword>
<dbReference type="InterPro" id="IPR024881">
    <property type="entry name" value="Tip"/>
</dbReference>
<feature type="domain" description="T-cell immunomodulatory protein TIP C2" evidence="10">
    <location>
        <begin position="431"/>
        <end position="533"/>
    </location>
</feature>
<evidence type="ECO:0000256" key="1">
    <source>
        <dbReference type="ARBA" id="ARBA00004479"/>
    </source>
</evidence>
<keyword evidence="5 8" id="KW-1133">Transmembrane helix</keyword>
<dbReference type="Proteomes" id="UP001608902">
    <property type="component" value="Unassembled WGS sequence"/>
</dbReference>
<evidence type="ECO:0000313" key="11">
    <source>
        <dbReference type="EMBL" id="MFH4977928.1"/>
    </source>
</evidence>
<evidence type="ECO:0000256" key="2">
    <source>
        <dbReference type="ARBA" id="ARBA00006496"/>
    </source>
</evidence>
<dbReference type="PANTHER" id="PTHR13412:SF0">
    <property type="entry name" value="T-CELL IMMUNOMODULATORY PROTEIN"/>
    <property type="match status" value="1"/>
</dbReference>
<organism evidence="11 12">
    <name type="scientific">Gnathostoma spinigerum</name>
    <dbReference type="NCBI Taxonomy" id="75299"/>
    <lineage>
        <taxon>Eukaryota</taxon>
        <taxon>Metazoa</taxon>
        <taxon>Ecdysozoa</taxon>
        <taxon>Nematoda</taxon>
        <taxon>Chromadorea</taxon>
        <taxon>Rhabditida</taxon>
        <taxon>Spirurina</taxon>
        <taxon>Gnathostomatomorpha</taxon>
        <taxon>Gnathostomatoidea</taxon>
        <taxon>Gnathostomatidae</taxon>
        <taxon>Gnathostoma</taxon>
    </lineage>
</organism>
<dbReference type="Gene3D" id="2.130.10.130">
    <property type="entry name" value="Integrin alpha, N-terminal"/>
    <property type="match status" value="1"/>
</dbReference>
<dbReference type="Pfam" id="PF13517">
    <property type="entry name" value="FG-GAP_3"/>
    <property type="match status" value="1"/>
</dbReference>
<dbReference type="InterPro" id="IPR057089">
    <property type="entry name" value="C2_TIP"/>
</dbReference>
<comment type="caution">
    <text evidence="11">The sequence shown here is derived from an EMBL/GenBank/DDBJ whole genome shotgun (WGS) entry which is preliminary data.</text>
</comment>
<dbReference type="SUPFAM" id="SSF69318">
    <property type="entry name" value="Integrin alpha N-terminal domain"/>
    <property type="match status" value="1"/>
</dbReference>
<comment type="subcellular location">
    <subcellularLocation>
        <location evidence="1">Membrane</location>
        <topology evidence="1">Single-pass type I membrane protein</topology>
    </subcellularLocation>
</comment>
<feature type="transmembrane region" description="Helical" evidence="8">
    <location>
        <begin position="539"/>
        <end position="563"/>
    </location>
</feature>
<sequence length="585" mass="65005">MFILIVLVGIGLVCAIDPFDFDKPPPPIKGHICAYGDMDRDLYTDIIVQDGENLKIYYQSENGHFSDRGSLVIPVDAKKAFCSIGDFDGDSNPDILVSKRHSTNEYEPTIYFASNNEFILHKLDVILNDEPSIMDVNGDGKSDVVGFMQNGSLFCQYGVSRNEFSSCLAAFKGLNFVPSPHFPHAFVDLDGDMSAEIVFGTEKDGKLVLEAWKRISNTEWRADRSLIAKLPAEAGKFYGAALIADFDADGFIDIGIPWCSNENCGKVEAIKMWSYRTRAWQIYPVTGLDGVELVSTKRDGNVVFRAGDFSLDGYPDLIALVRGKSALPMILANVPCTDCITNASRKFELRTSPRLIQPADVAVGRNRLAAFFDLKEDGNLDVLLEFVAGDGNIMVDFIRCGDKGDTTFLKVQVFSSSCDRNCGSDKIKIGSGIAWNGACVTFTMSDSWGHAQTGAQCQLTQTSHRVFHTPFVLFGLGRSPNFVDWVHIGTARLGTDSSSYHNQRHDLKQIVPNSRIIIVPPKGDGYFWQSRLYLTPSQLIIQSLIVLISVCMILLLVVGLLHFRERRADRQERQAQSHRFHFDAM</sequence>
<name>A0ABD6ED86_9BILA</name>
<dbReference type="EMBL" id="JBGFUD010002724">
    <property type="protein sequence ID" value="MFH4977928.1"/>
    <property type="molecule type" value="Genomic_DNA"/>
</dbReference>
<keyword evidence="7" id="KW-0325">Glycoprotein</keyword>
<accession>A0ABD6ED86</accession>
<evidence type="ECO:0000256" key="6">
    <source>
        <dbReference type="ARBA" id="ARBA00023136"/>
    </source>
</evidence>
<evidence type="ECO:0000313" key="12">
    <source>
        <dbReference type="Proteomes" id="UP001608902"/>
    </source>
</evidence>
<evidence type="ECO:0000256" key="5">
    <source>
        <dbReference type="ARBA" id="ARBA00022989"/>
    </source>
</evidence>
<dbReference type="GO" id="GO:0016020">
    <property type="term" value="C:membrane"/>
    <property type="evidence" value="ECO:0007669"/>
    <property type="project" value="UniProtKB-SubCell"/>
</dbReference>
<proteinExistence type="inferred from homology"/>
<evidence type="ECO:0000256" key="8">
    <source>
        <dbReference type="SAM" id="Phobius"/>
    </source>
</evidence>
<dbReference type="PANTHER" id="PTHR13412">
    <property type="entry name" value="T-CELL IMMUNOMODULATORY PROTEIN HOMOLOG"/>
    <property type="match status" value="1"/>
</dbReference>